<dbReference type="Proteomes" id="UP000660675">
    <property type="component" value="Unassembled WGS sequence"/>
</dbReference>
<dbReference type="SMART" id="SM00943">
    <property type="entry name" value="Prim-Pol"/>
    <property type="match status" value="1"/>
</dbReference>
<protein>
    <recommendedName>
        <fullName evidence="1">DNA primase/polymerase bifunctional N-terminal domain-containing protein</fullName>
    </recommendedName>
</protein>
<name>A0ABQ2W9C6_9ACTN</name>
<evidence type="ECO:0000313" key="3">
    <source>
        <dbReference type="Proteomes" id="UP000660675"/>
    </source>
</evidence>
<proteinExistence type="predicted"/>
<comment type="caution">
    <text evidence="2">The sequence shown here is derived from an EMBL/GenBank/DDBJ whole genome shotgun (WGS) entry which is preliminary data.</text>
</comment>
<reference evidence="3" key="1">
    <citation type="journal article" date="2019" name="Int. J. Syst. Evol. Microbiol.">
        <title>The Global Catalogue of Microorganisms (GCM) 10K type strain sequencing project: providing services to taxonomists for standard genome sequencing and annotation.</title>
        <authorList>
            <consortium name="The Broad Institute Genomics Platform"/>
            <consortium name="The Broad Institute Genome Sequencing Center for Infectious Disease"/>
            <person name="Wu L."/>
            <person name="Ma J."/>
        </authorList>
    </citation>
    <scope>NUCLEOTIDE SEQUENCE [LARGE SCALE GENOMIC DNA]</scope>
    <source>
        <strain evidence="3">JCM 4376</strain>
    </source>
</reference>
<dbReference type="EMBL" id="BMTF01000043">
    <property type="protein sequence ID" value="GGV96970.1"/>
    <property type="molecule type" value="Genomic_DNA"/>
</dbReference>
<feature type="domain" description="DNA primase/polymerase bifunctional N-terminal" evidence="1">
    <location>
        <begin position="9"/>
        <end position="193"/>
    </location>
</feature>
<accession>A0ABQ2W9C6</accession>
<evidence type="ECO:0000313" key="2">
    <source>
        <dbReference type="EMBL" id="GGV96970.1"/>
    </source>
</evidence>
<gene>
    <name evidence="2" type="ORF">GCM10015535_67400</name>
</gene>
<sequence>MGNCEVCRVQGHARGGCDCIRAGRWCHGFHAATLDVDRIQEWWGSRPDLGVGVATGPAGLVVIDIDAHERELPDRNRLLPGVGISAGIDLTGLANGFHTLGVLAALRGAASPADDESTLRVRTPSGGLHVWYRNDGGHHWQCSSGSGGGRALAWQVDVRAHGGYIVAPGTVTSAGVYRPVGTMRVPAPLPAWLARELERTGHLPSASVPGARPVPPRARQAVIAAGGGRGAGERVLTGVLAEVAACAAVPEGAAFSEKLNRASYTAGGLVAAGHITEAEATRALREAAEQARPGQQKRCLAIIRGGLSAGLARPLSLGGRP</sequence>
<dbReference type="SUPFAM" id="SSF56747">
    <property type="entry name" value="Prim-pol domain"/>
    <property type="match status" value="1"/>
</dbReference>
<dbReference type="Pfam" id="PF09250">
    <property type="entry name" value="Prim-Pol"/>
    <property type="match status" value="1"/>
</dbReference>
<evidence type="ECO:0000259" key="1">
    <source>
        <dbReference type="SMART" id="SM00943"/>
    </source>
</evidence>
<dbReference type="InterPro" id="IPR015330">
    <property type="entry name" value="DNA_primase/pol_bifunc_N"/>
</dbReference>
<dbReference type="CDD" id="cd04859">
    <property type="entry name" value="Prim_Pol"/>
    <property type="match status" value="1"/>
</dbReference>
<keyword evidence="3" id="KW-1185">Reference proteome</keyword>
<organism evidence="2 3">
    <name type="scientific">Streptomyces gelaticus</name>
    <dbReference type="NCBI Taxonomy" id="285446"/>
    <lineage>
        <taxon>Bacteria</taxon>
        <taxon>Bacillati</taxon>
        <taxon>Actinomycetota</taxon>
        <taxon>Actinomycetes</taxon>
        <taxon>Kitasatosporales</taxon>
        <taxon>Streptomycetaceae</taxon>
        <taxon>Streptomyces</taxon>
    </lineage>
</organism>